<accession>F1Z5G7</accession>
<proteinExistence type="predicted"/>
<dbReference type="SUPFAM" id="SSF53300">
    <property type="entry name" value="vWA-like"/>
    <property type="match status" value="1"/>
</dbReference>
<dbReference type="PANTHER" id="PTHR33608">
    <property type="entry name" value="BLL2464 PROTEIN"/>
    <property type="match status" value="1"/>
</dbReference>
<reference evidence="3 4" key="1">
    <citation type="journal article" date="2012" name="J. Bacteriol.">
        <title>Draft Genome Sequence of Novosphingobium nitrogenifigens Y88T.</title>
        <authorList>
            <person name="Strabala T.J."/>
            <person name="Macdonald L."/>
            <person name="Liu V."/>
            <person name="Smit A.M."/>
        </authorList>
    </citation>
    <scope>NUCLEOTIDE SEQUENCE [LARGE SCALE GENOMIC DNA]</scope>
    <source>
        <strain evidence="3 4">DSM 19370</strain>
    </source>
</reference>
<keyword evidence="1" id="KW-0472">Membrane</keyword>
<keyword evidence="4" id="KW-1185">Reference proteome</keyword>
<dbReference type="Gene3D" id="3.40.50.410">
    <property type="entry name" value="von Willebrand factor, type A domain"/>
    <property type="match status" value="1"/>
</dbReference>
<organism evidence="3 4">
    <name type="scientific">Novosphingobium nitrogenifigens DSM 19370</name>
    <dbReference type="NCBI Taxonomy" id="983920"/>
    <lineage>
        <taxon>Bacteria</taxon>
        <taxon>Pseudomonadati</taxon>
        <taxon>Pseudomonadota</taxon>
        <taxon>Alphaproteobacteria</taxon>
        <taxon>Sphingomonadales</taxon>
        <taxon>Sphingomonadaceae</taxon>
        <taxon>Novosphingobium</taxon>
    </lineage>
</organism>
<dbReference type="PANTHER" id="PTHR33608:SF3">
    <property type="entry name" value="SLR2013 PROTEIN"/>
    <property type="match status" value="1"/>
</dbReference>
<sequence length="460" mass="50121">MVPAPVLSSPAPIADDWRPRIAGLHPTARAIRLLVLLALAALIVASIAPGAWTVAPAAGGALFLLILGDAALAGSVTAFRLHAPEDGEVGEALLLRVEVELSRGSPRTGPAVALATDPRLAPGGRIDIALTGGEPGQWLGIGSPAPSRRGTARITRGWLRWQGPLGLAHRQVHRDFDRDVRIWPNIAPARGAALQIFLREAQQGLVARRIRGEGTEFEALAEYQPGMDRRRIDWKSSARHSRLFAREYETERNNQIVFAFDCGQAMCEPIGGLARIDRAVTAALTTAWVALKAEDRVALFGFASRPLVMSPFVTAPHQFRRLQEAAAALDYCAEEPNFTLAMASLSARLQRRSLIVVFSDFNDPTGAELMIEMCTRLVERHRVVFLVMRDEDLDTMAEADVEAIDDAARAVVASTLIRQRALVLTRLRQAGIMVIEAPWETIGNRLLDAYLTIKREGSIG</sequence>
<evidence type="ECO:0000256" key="1">
    <source>
        <dbReference type="SAM" id="Phobius"/>
    </source>
</evidence>
<dbReference type="STRING" id="983920.Y88_2219"/>
<dbReference type="Proteomes" id="UP000004728">
    <property type="component" value="Unassembled WGS sequence"/>
</dbReference>
<evidence type="ECO:0000313" key="4">
    <source>
        <dbReference type="Proteomes" id="UP000004728"/>
    </source>
</evidence>
<comment type="caution">
    <text evidence="3">The sequence shown here is derived from an EMBL/GenBank/DDBJ whole genome shotgun (WGS) entry which is preliminary data.</text>
</comment>
<feature type="transmembrane region" description="Helical" evidence="1">
    <location>
        <begin position="30"/>
        <end position="52"/>
    </location>
</feature>
<gene>
    <name evidence="3" type="ORF">Y88_2219</name>
</gene>
<dbReference type="RefSeq" id="WP_008069520.1">
    <property type="nucleotide sequence ID" value="NZ_AQWK01000021.1"/>
</dbReference>
<dbReference type="CDD" id="cd00198">
    <property type="entry name" value="vWFA"/>
    <property type="match status" value="1"/>
</dbReference>
<dbReference type="Pfam" id="PF01882">
    <property type="entry name" value="DUF58"/>
    <property type="match status" value="1"/>
</dbReference>
<protein>
    <recommendedName>
        <fullName evidence="2">DUF58 domain-containing protein</fullName>
    </recommendedName>
</protein>
<dbReference type="HOGENOM" id="CLU_048408_1_0_5"/>
<keyword evidence="1" id="KW-0812">Transmembrane</keyword>
<feature type="domain" description="DUF58" evidence="2">
    <location>
        <begin position="222"/>
        <end position="393"/>
    </location>
</feature>
<dbReference type="AlphaFoldDB" id="F1Z5G7"/>
<keyword evidence="1" id="KW-1133">Transmembrane helix</keyword>
<dbReference type="OrthoDB" id="9776116at2"/>
<evidence type="ECO:0000313" key="3">
    <source>
        <dbReference type="EMBL" id="EGD60345.1"/>
    </source>
</evidence>
<dbReference type="EMBL" id="AEWJ01000023">
    <property type="protein sequence ID" value="EGD60345.1"/>
    <property type="molecule type" value="Genomic_DNA"/>
</dbReference>
<dbReference type="InParanoid" id="F1Z5G7"/>
<evidence type="ECO:0000259" key="2">
    <source>
        <dbReference type="Pfam" id="PF01882"/>
    </source>
</evidence>
<name>F1Z5G7_9SPHN</name>
<dbReference type="InterPro" id="IPR002881">
    <property type="entry name" value="DUF58"/>
</dbReference>
<dbReference type="eggNOG" id="COG1721">
    <property type="taxonomic scope" value="Bacteria"/>
</dbReference>
<dbReference type="InterPro" id="IPR036465">
    <property type="entry name" value="vWFA_dom_sf"/>
</dbReference>